<dbReference type="Proteomes" id="UP000265520">
    <property type="component" value="Unassembled WGS sequence"/>
</dbReference>
<sequence>AETVGIRGDEDVGRIFPEAGNEDVNGNILNGGAKSGN</sequence>
<comment type="caution">
    <text evidence="1">The sequence shown here is derived from an EMBL/GenBank/DDBJ whole genome shotgun (WGS) entry which is preliminary data.</text>
</comment>
<evidence type="ECO:0000313" key="1">
    <source>
        <dbReference type="EMBL" id="MCI63589.1"/>
    </source>
</evidence>
<evidence type="ECO:0000313" key="2">
    <source>
        <dbReference type="Proteomes" id="UP000265520"/>
    </source>
</evidence>
<protein>
    <submittedName>
        <fullName evidence="1">Uncharacterized protein</fullName>
    </submittedName>
</protein>
<accession>A0A392TQW9</accession>
<organism evidence="1 2">
    <name type="scientific">Trifolium medium</name>
    <dbReference type="NCBI Taxonomy" id="97028"/>
    <lineage>
        <taxon>Eukaryota</taxon>
        <taxon>Viridiplantae</taxon>
        <taxon>Streptophyta</taxon>
        <taxon>Embryophyta</taxon>
        <taxon>Tracheophyta</taxon>
        <taxon>Spermatophyta</taxon>
        <taxon>Magnoliopsida</taxon>
        <taxon>eudicotyledons</taxon>
        <taxon>Gunneridae</taxon>
        <taxon>Pentapetalae</taxon>
        <taxon>rosids</taxon>
        <taxon>fabids</taxon>
        <taxon>Fabales</taxon>
        <taxon>Fabaceae</taxon>
        <taxon>Papilionoideae</taxon>
        <taxon>50 kb inversion clade</taxon>
        <taxon>NPAAA clade</taxon>
        <taxon>Hologalegina</taxon>
        <taxon>IRL clade</taxon>
        <taxon>Trifolieae</taxon>
        <taxon>Trifolium</taxon>
    </lineage>
</organism>
<dbReference type="EMBL" id="LXQA010639848">
    <property type="protein sequence ID" value="MCI63589.1"/>
    <property type="molecule type" value="Genomic_DNA"/>
</dbReference>
<reference evidence="1 2" key="1">
    <citation type="journal article" date="2018" name="Front. Plant Sci.">
        <title>Red Clover (Trifolium pratense) and Zigzag Clover (T. medium) - A Picture of Genomic Similarities and Differences.</title>
        <authorList>
            <person name="Dluhosova J."/>
            <person name="Istvanek J."/>
            <person name="Nedelnik J."/>
            <person name="Repkova J."/>
        </authorList>
    </citation>
    <scope>NUCLEOTIDE SEQUENCE [LARGE SCALE GENOMIC DNA]</scope>
    <source>
        <strain evidence="2">cv. 10/8</strain>
        <tissue evidence="1">Leaf</tissue>
    </source>
</reference>
<name>A0A392TQW9_9FABA</name>
<keyword evidence="2" id="KW-1185">Reference proteome</keyword>
<proteinExistence type="predicted"/>
<feature type="non-terminal residue" evidence="1">
    <location>
        <position position="1"/>
    </location>
</feature>
<dbReference type="AlphaFoldDB" id="A0A392TQW9"/>